<dbReference type="InterPro" id="IPR002213">
    <property type="entry name" value="UDP_glucos_trans"/>
</dbReference>
<reference evidence="5" key="2">
    <citation type="journal article" date="2018" name="Plant J.">
        <title>The Sorghum bicolor reference genome: improved assembly, gene annotations, a transcriptome atlas, and signatures of genome organization.</title>
        <authorList>
            <person name="McCormick R.F."/>
            <person name="Truong S.K."/>
            <person name="Sreedasyam A."/>
            <person name="Jenkins J."/>
            <person name="Shu S."/>
            <person name="Sims D."/>
            <person name="Kennedy M."/>
            <person name="Amirebrahimi M."/>
            <person name="Weers B.D."/>
            <person name="McKinley B."/>
            <person name="Mattison A."/>
            <person name="Morishige D.T."/>
            <person name="Grimwood J."/>
            <person name="Schmutz J."/>
            <person name="Mullet J.E."/>
        </authorList>
    </citation>
    <scope>NUCLEOTIDE SEQUENCE [LARGE SCALE GENOMIC DNA]</scope>
    <source>
        <strain evidence="5">cv. BTx623</strain>
    </source>
</reference>
<proteinExistence type="inferred from homology"/>
<evidence type="ECO:0000256" key="1">
    <source>
        <dbReference type="ARBA" id="ARBA00009995"/>
    </source>
</evidence>
<organism evidence="4 5">
    <name type="scientific">Sorghum bicolor</name>
    <name type="common">Sorghum</name>
    <name type="synonym">Sorghum vulgare</name>
    <dbReference type="NCBI Taxonomy" id="4558"/>
    <lineage>
        <taxon>Eukaryota</taxon>
        <taxon>Viridiplantae</taxon>
        <taxon>Streptophyta</taxon>
        <taxon>Embryophyta</taxon>
        <taxon>Tracheophyta</taxon>
        <taxon>Spermatophyta</taxon>
        <taxon>Magnoliopsida</taxon>
        <taxon>Liliopsida</taxon>
        <taxon>Poales</taxon>
        <taxon>Poaceae</taxon>
        <taxon>PACMAD clade</taxon>
        <taxon>Panicoideae</taxon>
        <taxon>Andropogonodae</taxon>
        <taxon>Andropogoneae</taxon>
        <taxon>Sorghinae</taxon>
        <taxon>Sorghum</taxon>
    </lineage>
</organism>
<dbReference type="PROSITE" id="PS00375">
    <property type="entry name" value="UDPGT"/>
    <property type="match status" value="1"/>
</dbReference>
<dbReference type="GO" id="GO:0035251">
    <property type="term" value="F:UDP-glucosyltransferase activity"/>
    <property type="evidence" value="ECO:0000318"/>
    <property type="project" value="GO_Central"/>
</dbReference>
<evidence type="ECO:0000313" key="4">
    <source>
        <dbReference type="EMBL" id="KXG40190.1"/>
    </source>
</evidence>
<protein>
    <submittedName>
        <fullName evidence="4">Uncharacterized protein</fullName>
    </submittedName>
</protein>
<dbReference type="Proteomes" id="UP000000768">
    <property type="component" value="Chromosome 1"/>
</dbReference>
<dbReference type="OMA" id="HIVADMF"/>
<dbReference type="SUPFAM" id="SSF53756">
    <property type="entry name" value="UDP-Glycosyltransferase/glycogen phosphorylase"/>
    <property type="match status" value="1"/>
</dbReference>
<dbReference type="PANTHER" id="PTHR48047:SF61">
    <property type="entry name" value="OS04G0273600 PROTEIN"/>
    <property type="match status" value="1"/>
</dbReference>
<dbReference type="InParanoid" id="A0A1B6QQJ2"/>
<evidence type="ECO:0000256" key="3">
    <source>
        <dbReference type="RuleBase" id="RU003718"/>
    </source>
</evidence>
<keyword evidence="2 3" id="KW-0808">Transferase</keyword>
<sequence length="357" mass="38770">MGHDEQQERGSGHLLLFPFLAQGHLIPFLNLAKRFESLEQCGGSGQRRLVITIVSTPRNVASLRRALPAGSSIDFAELPFSPSDHGLPPDAESADAVPVHAFPTFSFATELLRPSFEKLQTELAGRQGRKNVCVLADMFLGWTAEIARALGVQHRMFLTNGAYASAVIFSIWLRPPLFPRSAGPDDELALPVFPDVRVRYMEFLNVVLNEDYGTGQSVVVHGWAQQVRILAHESTGAFLSHCGWNSVLESLWHGVPVVGWPLIGDQLFDSRLLVELGVGVEVASGRCFGGLGSEGWERVRDVVETVLGDGDKAKDMRRKAAEMKKLARAAVGAADGDGKGKGSSVLAMERLVDSAFD</sequence>
<dbReference type="Gramene" id="KXG40190">
    <property type="protein sequence ID" value="KXG40190"/>
    <property type="gene ID" value="SORBI_3001G505900"/>
</dbReference>
<evidence type="ECO:0000313" key="5">
    <source>
        <dbReference type="Proteomes" id="UP000000768"/>
    </source>
</evidence>
<comment type="similarity">
    <text evidence="1 3">Belongs to the UDP-glycosyltransferase family.</text>
</comment>
<dbReference type="AlphaFoldDB" id="A0A1B6QQJ2"/>
<dbReference type="Pfam" id="PF00201">
    <property type="entry name" value="UDPGT"/>
    <property type="match status" value="1"/>
</dbReference>
<dbReference type="EMBL" id="CM000760">
    <property type="protein sequence ID" value="KXG40190.1"/>
    <property type="molecule type" value="Genomic_DNA"/>
</dbReference>
<gene>
    <name evidence="4" type="ORF">SORBI_3001G505900</name>
</gene>
<dbReference type="InterPro" id="IPR035595">
    <property type="entry name" value="UDP_glycos_trans_CS"/>
</dbReference>
<evidence type="ECO:0000256" key="2">
    <source>
        <dbReference type="ARBA" id="ARBA00022679"/>
    </source>
</evidence>
<dbReference type="CDD" id="cd03784">
    <property type="entry name" value="GT1_Gtf-like"/>
    <property type="match status" value="1"/>
</dbReference>
<keyword evidence="3" id="KW-0328">Glycosyltransferase</keyword>
<dbReference type="PANTHER" id="PTHR48047">
    <property type="entry name" value="GLYCOSYLTRANSFERASE"/>
    <property type="match status" value="1"/>
</dbReference>
<dbReference type="Gene3D" id="3.40.50.2000">
    <property type="entry name" value="Glycogen Phosphorylase B"/>
    <property type="match status" value="2"/>
</dbReference>
<reference evidence="4 5" key="1">
    <citation type="journal article" date="2009" name="Nature">
        <title>The Sorghum bicolor genome and the diversification of grasses.</title>
        <authorList>
            <person name="Paterson A.H."/>
            <person name="Bowers J.E."/>
            <person name="Bruggmann R."/>
            <person name="Dubchak I."/>
            <person name="Grimwood J."/>
            <person name="Gundlach H."/>
            <person name="Haberer G."/>
            <person name="Hellsten U."/>
            <person name="Mitros T."/>
            <person name="Poliakov A."/>
            <person name="Schmutz J."/>
            <person name="Spannagl M."/>
            <person name="Tang H."/>
            <person name="Wang X."/>
            <person name="Wicker T."/>
            <person name="Bharti A.K."/>
            <person name="Chapman J."/>
            <person name="Feltus F.A."/>
            <person name="Gowik U."/>
            <person name="Grigoriev I.V."/>
            <person name="Lyons E."/>
            <person name="Maher C.A."/>
            <person name="Martis M."/>
            <person name="Narechania A."/>
            <person name="Otillar R.P."/>
            <person name="Penning B.W."/>
            <person name="Salamov A.A."/>
            <person name="Wang Y."/>
            <person name="Zhang L."/>
            <person name="Carpita N.C."/>
            <person name="Freeling M."/>
            <person name="Gingle A.R."/>
            <person name="Hash C.T."/>
            <person name="Keller B."/>
            <person name="Klein P."/>
            <person name="Kresovich S."/>
            <person name="McCann M.C."/>
            <person name="Ming R."/>
            <person name="Peterson D.G."/>
            <person name="Mehboob-ur-Rahman"/>
            <person name="Ware D."/>
            <person name="Westhoff P."/>
            <person name="Mayer K.F."/>
            <person name="Messing J."/>
            <person name="Rokhsar D.S."/>
        </authorList>
    </citation>
    <scope>NUCLEOTIDE SEQUENCE [LARGE SCALE GENOMIC DNA]</scope>
    <source>
        <strain evidence="5">cv. BTx623</strain>
    </source>
</reference>
<accession>A0A1B6QQJ2</accession>
<name>A0A1B6QQJ2_SORBI</name>
<keyword evidence="5" id="KW-1185">Reference proteome</keyword>